<evidence type="ECO:0000313" key="9">
    <source>
        <dbReference type="Proteomes" id="UP000199666"/>
    </source>
</evidence>
<keyword evidence="4" id="KW-0472">Membrane</keyword>
<dbReference type="GO" id="GO:0009279">
    <property type="term" value="C:cell outer membrane"/>
    <property type="evidence" value="ECO:0007669"/>
    <property type="project" value="UniProtKB-SubCell"/>
</dbReference>
<evidence type="ECO:0000256" key="4">
    <source>
        <dbReference type="ARBA" id="ARBA00023136"/>
    </source>
</evidence>
<dbReference type="PROSITE" id="PS51257">
    <property type="entry name" value="PROKAR_LIPOPROTEIN"/>
    <property type="match status" value="1"/>
</dbReference>
<dbReference type="InterPro" id="IPR012944">
    <property type="entry name" value="SusD_RagB_dom"/>
</dbReference>
<reference evidence="8 9" key="1">
    <citation type="submission" date="2016-10" db="EMBL/GenBank/DDBJ databases">
        <authorList>
            <person name="de Groot N.N."/>
        </authorList>
    </citation>
    <scope>NUCLEOTIDE SEQUENCE [LARGE SCALE GENOMIC DNA]</scope>
    <source>
        <strain evidence="8 9">DSM 18684</strain>
    </source>
</reference>
<accession>A0A1I2VFD9</accession>
<dbReference type="SUPFAM" id="SSF48452">
    <property type="entry name" value="TPR-like"/>
    <property type="match status" value="1"/>
</dbReference>
<dbReference type="InterPro" id="IPR033985">
    <property type="entry name" value="SusD-like_N"/>
</dbReference>
<dbReference type="Gene3D" id="1.25.40.900">
    <property type="match status" value="1"/>
</dbReference>
<evidence type="ECO:0000259" key="7">
    <source>
        <dbReference type="Pfam" id="PF14322"/>
    </source>
</evidence>
<keyword evidence="5" id="KW-0998">Cell outer membrane</keyword>
<evidence type="ECO:0000256" key="2">
    <source>
        <dbReference type="ARBA" id="ARBA00006275"/>
    </source>
</evidence>
<dbReference type="Pfam" id="PF07980">
    <property type="entry name" value="SusD_RagB"/>
    <property type="match status" value="1"/>
</dbReference>
<dbReference type="Proteomes" id="UP000199666">
    <property type="component" value="Unassembled WGS sequence"/>
</dbReference>
<evidence type="ECO:0000256" key="3">
    <source>
        <dbReference type="ARBA" id="ARBA00022729"/>
    </source>
</evidence>
<organism evidence="8 9">
    <name type="scientific">Pedobacter insulae</name>
    <dbReference type="NCBI Taxonomy" id="414048"/>
    <lineage>
        <taxon>Bacteria</taxon>
        <taxon>Pseudomonadati</taxon>
        <taxon>Bacteroidota</taxon>
        <taxon>Sphingobacteriia</taxon>
        <taxon>Sphingobacteriales</taxon>
        <taxon>Sphingobacteriaceae</taxon>
        <taxon>Pedobacter</taxon>
    </lineage>
</organism>
<comment type="subcellular location">
    <subcellularLocation>
        <location evidence="1">Cell outer membrane</location>
    </subcellularLocation>
</comment>
<protein>
    <submittedName>
        <fullName evidence="8">SusD family protein</fullName>
    </submittedName>
</protein>
<feature type="domain" description="RagB/SusD" evidence="6">
    <location>
        <begin position="339"/>
        <end position="423"/>
    </location>
</feature>
<dbReference type="Gene3D" id="1.25.40.390">
    <property type="match status" value="1"/>
</dbReference>
<dbReference type="RefSeq" id="WP_090992540.1">
    <property type="nucleotide sequence ID" value="NZ_FOPP01000003.1"/>
</dbReference>
<evidence type="ECO:0000256" key="5">
    <source>
        <dbReference type="ARBA" id="ARBA00023237"/>
    </source>
</evidence>
<evidence type="ECO:0000313" key="8">
    <source>
        <dbReference type="EMBL" id="SFG87890.1"/>
    </source>
</evidence>
<dbReference type="EMBL" id="FOPP01000003">
    <property type="protein sequence ID" value="SFG87890.1"/>
    <property type="molecule type" value="Genomic_DNA"/>
</dbReference>
<feature type="domain" description="SusD-like N-terminal" evidence="7">
    <location>
        <begin position="21"/>
        <end position="224"/>
    </location>
</feature>
<sequence length="457" mass="51919">MKRLYILLIAISMIFFSCKKDWLEKKRDIKLIVPQTLNDLRLLLSDDDNIMMDNVNLMELSGDDYYVPNTIFSTLEPIERNLYLWSNTVYPEDRLIEDWDLAYKQIALANIVLDQIAKIPPTSAQQSEWNDVKGSAQFLRAKSMYFLAQTFCKPYSNNASSDLGIVIRKTADMAEPVTRATLQETYDLIDNDLISASSLLTDLPTMITSPSKVSAFALLARVSLVRGDFQNALKYANSSLALKSDILNFNTLNFGSFFVMPAPQNNPEILQYSIASQRNHRAFILVYSRMQNDVYNQYDNNDLRKTAWFMNMGSGENGTNAYKGSYSANIDLFTGLSTTEVFLIRAEANARLNNPSAALTDVNRILEKRFKTGTFTPIVAPDAQVLSIVLAERQKELLRRGLRWSDIRRLSQTAEAPGFISRKIDGVEYKLLKGDTRYTLPIPNYIIRQNGIPQNPR</sequence>
<dbReference type="Pfam" id="PF14322">
    <property type="entry name" value="SusD-like_3"/>
    <property type="match status" value="1"/>
</dbReference>
<evidence type="ECO:0000259" key="6">
    <source>
        <dbReference type="Pfam" id="PF07980"/>
    </source>
</evidence>
<dbReference type="InterPro" id="IPR011990">
    <property type="entry name" value="TPR-like_helical_dom_sf"/>
</dbReference>
<evidence type="ECO:0000256" key="1">
    <source>
        <dbReference type="ARBA" id="ARBA00004442"/>
    </source>
</evidence>
<comment type="similarity">
    <text evidence="2">Belongs to the SusD family.</text>
</comment>
<keyword evidence="9" id="KW-1185">Reference proteome</keyword>
<gene>
    <name evidence="8" type="ORF">SAMN04489864_1036</name>
</gene>
<name>A0A1I2VFD9_9SPHI</name>
<dbReference type="AlphaFoldDB" id="A0A1I2VFD9"/>
<dbReference type="STRING" id="414048.SAMN04489864_1036"/>
<keyword evidence="3" id="KW-0732">Signal</keyword>
<proteinExistence type="inferred from homology"/>
<dbReference type="Gene3D" id="2.20.20.130">
    <property type="match status" value="1"/>
</dbReference>
<dbReference type="OrthoDB" id="653598at2"/>